<feature type="region of interest" description="Disordered" evidence="1">
    <location>
        <begin position="431"/>
        <end position="494"/>
    </location>
</feature>
<sequence length="1333" mass="148186">MIGESSHSSSTASPQYDEIIQELASLCISSTGGSTNDSEDPCFFQGALGSNAFVRYSTWKMKRKAQPENLEVDEKLLHLTKTVVQDCLERCNTIESNSLSVWTNPSFGSHILLTAIFHQLEQGEASHQEMDEVEHFLEKCIEKFGKDNYEQVSCNVMNGLAGTLQGIFFVRRELQRPDWAKKAAIRIATEILQRGSENYESRRSTSLAPLYWGTLGDEETDWTMSTGCAGIMQSLLGLEVNEWNEIEKTIPNALISLLGKTIQKLPAYGNMEYYSKSKNSSGWTMDGAAGHAILLLQSYVVLGSIEYLKQAQMLVRTKILPWCSAYITDSKILPVSKTLGLFDGVVGICYCLWLSKEKNSARKLINKAIAYCKKRIKAGHPMDLSLANGVSGFVRLLKQIDNRNRDEVEIPFLSSALFNFDMEIQMPLNEGGRDSSALHARRKARNEAKQNAKRHQSLPTHPQASSSGHSARRSYQLSNLSTPKRWTSTSDLDEDSHLSVSSFSIEEKPRIHSSIQFPKSRAKRRASNTHSVSSTSFSLKEEDENVDKKRTGSSPPTTNGDSGDDSSSFSTSSHMESGTVDDQANPQYLAKQDSDNEEYINANVSVSLFPDKNFGSDSDSSLEKSERKRPPIDRLSLFAKTRNQNLNTDSDSDSIIDIEPPVSHLNETPSTSNRKSLSAHKSKDPRKDSDHSQTSRLSLQRSPKPQMHNWMTASKRNLMAGLEDDGPLPPLPNTSTRSSEGRLAGMRNSSHHSRHASNHSAASTAESMNDDDYEPGANDDGLALGTADEMPNENYLDALDVSARSTSDNAYTHYKPNPTQKKTLMDEESHGFSSLTSSQYPSARFLTESLQEAENESGSDSMHEDEGTVGDDDLAMGSPDDMPSAAYLATHDVSTRTRTYDPMRNYKPVPVQKKTLMDEEDHERGTQKDKAKGRKMRSLSEDMNEIGSDSMHDDDDDDGIAMGSPDDMPSAAYLASHDVSTRTRTYEPLRNYNPAPVQKKTLMDEEDHERGAKNKKTKGRQMRSLSEDMNESGSDSMYDDDDDGTEGGDGLAMGSAEELPSAAYLDSHDVSTRTRSYDPFTNYKPVPVQKKTLMDEEGHGAFRNLRLPSGPNGASSKVEGTQHSASVSVDTDDDDFEDDEMAIGLPNEVPNLAYLETHDISTRTRSYDPYVNYRPVKAQQKTLMDEEGHGDRLSSDDDSRSIESMHVQLDMDERPNSEYLARQDSLTEVYFDYKSKTTTMPVHNLLDEEDHSLVDQSVPGISIDSFVAEEAEKDEQPNTAYLARQDSEQNEYFQFSSGTTKLPSHQADMTGDSKEVKQSAIEAEIEEAIKNES</sequence>
<feature type="compositionally biased region" description="Polar residues" evidence="1">
    <location>
        <begin position="831"/>
        <end position="841"/>
    </location>
</feature>
<dbReference type="SUPFAM" id="SSF158745">
    <property type="entry name" value="LanC-like"/>
    <property type="match status" value="2"/>
</dbReference>
<evidence type="ECO:0000256" key="1">
    <source>
        <dbReference type="SAM" id="MobiDB-lite"/>
    </source>
</evidence>
<dbReference type="Pfam" id="PF05147">
    <property type="entry name" value="LANC_like"/>
    <property type="match status" value="1"/>
</dbReference>
<evidence type="ECO:0000313" key="3">
    <source>
        <dbReference type="Proteomes" id="UP001295423"/>
    </source>
</evidence>
<feature type="region of interest" description="Disordered" evidence="1">
    <location>
        <begin position="514"/>
        <end position="585"/>
    </location>
</feature>
<feature type="compositionally biased region" description="Polar residues" evidence="1">
    <location>
        <begin position="1112"/>
        <end position="1129"/>
    </location>
</feature>
<feature type="region of interest" description="Disordered" evidence="1">
    <location>
        <begin position="1285"/>
        <end position="1318"/>
    </location>
</feature>
<dbReference type="GO" id="GO:0005886">
    <property type="term" value="C:plasma membrane"/>
    <property type="evidence" value="ECO:0007669"/>
    <property type="project" value="TreeGrafter"/>
</dbReference>
<dbReference type="GO" id="GO:0031179">
    <property type="term" value="P:peptide modification"/>
    <property type="evidence" value="ECO:0007669"/>
    <property type="project" value="InterPro"/>
</dbReference>
<feature type="compositionally biased region" description="Low complexity" evidence="1">
    <location>
        <begin position="557"/>
        <end position="578"/>
    </location>
</feature>
<feature type="region of interest" description="Disordered" evidence="1">
    <location>
        <begin position="608"/>
        <end position="788"/>
    </location>
</feature>
<feature type="region of interest" description="Disordered" evidence="1">
    <location>
        <begin position="1102"/>
        <end position="1129"/>
    </location>
</feature>
<feature type="compositionally biased region" description="Polar residues" evidence="1">
    <location>
        <begin position="1290"/>
        <end position="1303"/>
    </location>
</feature>
<accession>A0AAD2CHK5</accession>
<dbReference type="InterPro" id="IPR012341">
    <property type="entry name" value="6hp_glycosidase-like_sf"/>
</dbReference>
<feature type="compositionally biased region" description="Acidic residues" evidence="1">
    <location>
        <begin position="1037"/>
        <end position="1046"/>
    </location>
</feature>
<gene>
    <name evidence="2" type="ORF">CYCCA115_LOCUS4102</name>
</gene>
<keyword evidence="3" id="KW-1185">Reference proteome</keyword>
<feature type="region of interest" description="Disordered" evidence="1">
    <location>
        <begin position="807"/>
        <end position="885"/>
    </location>
</feature>
<evidence type="ECO:0000313" key="2">
    <source>
        <dbReference type="EMBL" id="CAJ1934764.1"/>
    </source>
</evidence>
<dbReference type="PANTHER" id="PTHR12736:SF7">
    <property type="entry name" value="LANC-LIKE PROTEIN 3"/>
    <property type="match status" value="1"/>
</dbReference>
<reference evidence="2" key="1">
    <citation type="submission" date="2023-08" db="EMBL/GenBank/DDBJ databases">
        <authorList>
            <person name="Audoor S."/>
            <person name="Bilcke G."/>
        </authorList>
    </citation>
    <scope>NUCLEOTIDE SEQUENCE</scope>
</reference>
<dbReference type="PANTHER" id="PTHR12736">
    <property type="entry name" value="LANC-LIKE PROTEIN"/>
    <property type="match status" value="1"/>
</dbReference>
<feature type="compositionally biased region" description="Basic and acidic residues" evidence="1">
    <location>
        <begin position="681"/>
        <end position="693"/>
    </location>
</feature>
<feature type="compositionally biased region" description="Polar residues" evidence="1">
    <location>
        <begin position="694"/>
        <end position="715"/>
    </location>
</feature>
<feature type="compositionally biased region" description="Basic and acidic residues" evidence="1">
    <location>
        <begin position="1183"/>
        <end position="1201"/>
    </location>
</feature>
<name>A0AAD2CHK5_9STRA</name>
<comment type="caution">
    <text evidence="2">The sequence shown here is derived from an EMBL/GenBank/DDBJ whole genome shotgun (WGS) entry which is preliminary data.</text>
</comment>
<protein>
    <submittedName>
        <fullName evidence="2">Uncharacterized protein</fullName>
    </submittedName>
</protein>
<feature type="compositionally biased region" description="Polar residues" evidence="1">
    <location>
        <begin position="665"/>
        <end position="676"/>
    </location>
</feature>
<feature type="region of interest" description="Disordered" evidence="1">
    <location>
        <begin position="898"/>
        <end position="1084"/>
    </location>
</feature>
<dbReference type="EMBL" id="CAKOGP040000380">
    <property type="protein sequence ID" value="CAJ1934764.1"/>
    <property type="molecule type" value="Genomic_DNA"/>
</dbReference>
<dbReference type="Gene3D" id="1.50.10.10">
    <property type="match status" value="1"/>
</dbReference>
<feature type="region of interest" description="Disordered" evidence="1">
    <location>
        <begin position="1178"/>
        <end position="1201"/>
    </location>
</feature>
<dbReference type="GO" id="GO:0005975">
    <property type="term" value="P:carbohydrate metabolic process"/>
    <property type="evidence" value="ECO:0007669"/>
    <property type="project" value="InterPro"/>
</dbReference>
<feature type="compositionally biased region" description="Polar residues" evidence="1">
    <location>
        <begin position="457"/>
        <end position="490"/>
    </location>
</feature>
<feature type="compositionally biased region" description="Basic and acidic residues" evidence="1">
    <location>
        <begin position="621"/>
        <end position="632"/>
    </location>
</feature>
<dbReference type="Proteomes" id="UP001295423">
    <property type="component" value="Unassembled WGS sequence"/>
</dbReference>
<feature type="compositionally biased region" description="Low complexity" evidence="1">
    <location>
        <begin position="528"/>
        <end position="538"/>
    </location>
</feature>
<organism evidence="2 3">
    <name type="scientific">Cylindrotheca closterium</name>
    <dbReference type="NCBI Taxonomy" id="2856"/>
    <lineage>
        <taxon>Eukaryota</taxon>
        <taxon>Sar</taxon>
        <taxon>Stramenopiles</taxon>
        <taxon>Ochrophyta</taxon>
        <taxon>Bacillariophyta</taxon>
        <taxon>Bacillariophyceae</taxon>
        <taxon>Bacillariophycidae</taxon>
        <taxon>Bacillariales</taxon>
        <taxon>Bacillariaceae</taxon>
        <taxon>Cylindrotheca</taxon>
    </lineage>
</organism>
<feature type="compositionally biased region" description="Basic and acidic residues" evidence="1">
    <location>
        <begin position="1066"/>
        <end position="1076"/>
    </location>
</feature>
<proteinExistence type="predicted"/>
<dbReference type="InterPro" id="IPR007822">
    <property type="entry name" value="LANC-like"/>
</dbReference>